<dbReference type="Gene3D" id="3.40.190.10">
    <property type="entry name" value="Periplasmic binding protein-like II"/>
    <property type="match status" value="2"/>
</dbReference>
<protein>
    <submittedName>
        <fullName evidence="3">ABC transporter substrate-binding protein</fullName>
    </submittedName>
</protein>
<evidence type="ECO:0000313" key="3">
    <source>
        <dbReference type="EMBL" id="MFC4554860.1"/>
    </source>
</evidence>
<dbReference type="Proteomes" id="UP001595955">
    <property type="component" value="Unassembled WGS sequence"/>
</dbReference>
<dbReference type="SUPFAM" id="SSF53850">
    <property type="entry name" value="Periplasmic binding protein-like II"/>
    <property type="match status" value="1"/>
</dbReference>
<accession>A0ABV9D821</accession>
<name>A0ABV9D821_9MICO</name>
<dbReference type="InterPro" id="IPR006059">
    <property type="entry name" value="SBP"/>
</dbReference>
<evidence type="ECO:0000256" key="2">
    <source>
        <dbReference type="SAM" id="SignalP"/>
    </source>
</evidence>
<dbReference type="PANTHER" id="PTHR43649:SF12">
    <property type="entry name" value="DIACETYLCHITOBIOSE BINDING PROTEIN DASA"/>
    <property type="match status" value="1"/>
</dbReference>
<feature type="chain" id="PRO_5046910396" evidence="2">
    <location>
        <begin position="24"/>
        <end position="459"/>
    </location>
</feature>
<dbReference type="RefSeq" id="WP_122822856.1">
    <property type="nucleotide sequence ID" value="NZ_CP033325.1"/>
</dbReference>
<feature type="signal peptide" evidence="2">
    <location>
        <begin position="1"/>
        <end position="23"/>
    </location>
</feature>
<feature type="region of interest" description="Disordered" evidence="1">
    <location>
        <begin position="28"/>
        <end position="47"/>
    </location>
</feature>
<organism evidence="3 4">
    <name type="scientific">Georgenia faecalis</name>
    <dbReference type="NCBI Taxonomy" id="2483799"/>
    <lineage>
        <taxon>Bacteria</taxon>
        <taxon>Bacillati</taxon>
        <taxon>Actinomycetota</taxon>
        <taxon>Actinomycetes</taxon>
        <taxon>Micrococcales</taxon>
        <taxon>Bogoriellaceae</taxon>
        <taxon>Georgenia</taxon>
    </lineage>
</organism>
<comment type="caution">
    <text evidence="3">The sequence shown here is derived from an EMBL/GenBank/DDBJ whole genome shotgun (WGS) entry which is preliminary data.</text>
</comment>
<gene>
    <name evidence="3" type="ORF">ACFO3F_06335</name>
</gene>
<reference evidence="4" key="1">
    <citation type="journal article" date="2019" name="Int. J. Syst. Evol. Microbiol.">
        <title>The Global Catalogue of Microorganisms (GCM) 10K type strain sequencing project: providing services to taxonomists for standard genome sequencing and annotation.</title>
        <authorList>
            <consortium name="The Broad Institute Genomics Platform"/>
            <consortium name="The Broad Institute Genome Sequencing Center for Infectious Disease"/>
            <person name="Wu L."/>
            <person name="Ma J."/>
        </authorList>
    </citation>
    <scope>NUCLEOTIDE SEQUENCE [LARGE SCALE GENOMIC DNA]</scope>
    <source>
        <strain evidence="4">JCM 3369</strain>
    </source>
</reference>
<dbReference type="Pfam" id="PF01547">
    <property type="entry name" value="SBP_bac_1"/>
    <property type="match status" value="1"/>
</dbReference>
<dbReference type="EMBL" id="JBHSGF010000003">
    <property type="protein sequence ID" value="MFC4554860.1"/>
    <property type="molecule type" value="Genomic_DNA"/>
</dbReference>
<dbReference type="PROSITE" id="PS51257">
    <property type="entry name" value="PROKAR_LIPOPROTEIN"/>
    <property type="match status" value="1"/>
</dbReference>
<dbReference type="InterPro" id="IPR050490">
    <property type="entry name" value="Bact_solute-bd_prot1"/>
</dbReference>
<evidence type="ECO:0000313" key="4">
    <source>
        <dbReference type="Proteomes" id="UP001595955"/>
    </source>
</evidence>
<sequence length="459" mass="48377">MNPSPRRTRIAAGTIAIAALALAACTPGSGDGGETDDATSAPSGEVSTDVAAMGEQTLVVWDQEVRGGQAEQMERLNEAFEAEYENVSIDRVTQSNDDLTATLRLALTGDDAPDVTQANNSRSQMGQFVSAGQIISLDPYAEAYGWADRFSESVLQNTSYSADGVTFGEGELFGLPQVGEVVGVYYSKAKLDELGLEVPQTWADFEEQLGTIAEAGETPLVLGNLDQWPALHVFGPVQGAFVDPEEVRALGFGNAGASWTTEENLEAATTIADWAEAGYFNEGFNGADYDAVWQSFTEGTGVYLIGGSWLAADIEAAMGEDVGFFAPPPVEEGAGRVTTGGIGIPFAITSQAENPDLAAAYIDFITSEEAMAILAETGNMPVVETADHMPEAGLQADIYGAYADVTENGALLPYLDWATPTMGDTLGQALQGLLDGQIDAQQFADTVETDYAEFVAANE</sequence>
<dbReference type="PANTHER" id="PTHR43649">
    <property type="entry name" value="ARABINOSE-BINDING PROTEIN-RELATED"/>
    <property type="match status" value="1"/>
</dbReference>
<keyword evidence="2" id="KW-0732">Signal</keyword>
<proteinExistence type="predicted"/>
<evidence type="ECO:0000256" key="1">
    <source>
        <dbReference type="SAM" id="MobiDB-lite"/>
    </source>
</evidence>
<keyword evidence="4" id="KW-1185">Reference proteome</keyword>